<dbReference type="AlphaFoldDB" id="A0A915ETS3"/>
<dbReference type="SUPFAM" id="SSF56399">
    <property type="entry name" value="ADP-ribosylation"/>
    <property type="match status" value="1"/>
</dbReference>
<dbReference type="Gene3D" id="3.90.228.10">
    <property type="match status" value="1"/>
</dbReference>
<organism evidence="1 2">
    <name type="scientific">Ditylenchus dipsaci</name>
    <dbReference type="NCBI Taxonomy" id="166011"/>
    <lineage>
        <taxon>Eukaryota</taxon>
        <taxon>Metazoa</taxon>
        <taxon>Ecdysozoa</taxon>
        <taxon>Nematoda</taxon>
        <taxon>Chromadorea</taxon>
        <taxon>Rhabditida</taxon>
        <taxon>Tylenchina</taxon>
        <taxon>Tylenchomorpha</taxon>
        <taxon>Sphaerularioidea</taxon>
        <taxon>Anguinidae</taxon>
        <taxon>Anguininae</taxon>
        <taxon>Ditylenchus</taxon>
    </lineage>
</organism>
<dbReference type="PANTHER" id="PTHR36649:SF28">
    <property type="entry name" value="UBIQUITIN-LIKE DOMAIN-CONTAINING PROTEIN"/>
    <property type="match status" value="1"/>
</dbReference>
<evidence type="ECO:0000313" key="2">
    <source>
        <dbReference type="WBParaSite" id="jg8892"/>
    </source>
</evidence>
<dbReference type="WBParaSite" id="jg8892">
    <property type="protein sequence ID" value="jg8892"/>
    <property type="gene ID" value="jg8892"/>
</dbReference>
<sequence>MASGLPWYQELNVLDILEKGFLLEKGVRFAFGKGIYCTPDIETAIAYAHDYEFEGTKYKLILQCRVDPAKLQIVSKGSDGTHGEYWLLPNGQHIRPYAICAFQQSS</sequence>
<keyword evidence="1" id="KW-1185">Reference proteome</keyword>
<proteinExistence type="predicted"/>
<dbReference type="PANTHER" id="PTHR36649">
    <property type="entry name" value="UBIQUITIN-LIKE DOMAIN-CONTAINING PROTEIN"/>
    <property type="match status" value="1"/>
</dbReference>
<dbReference type="Proteomes" id="UP000887574">
    <property type="component" value="Unplaced"/>
</dbReference>
<evidence type="ECO:0000313" key="1">
    <source>
        <dbReference type="Proteomes" id="UP000887574"/>
    </source>
</evidence>
<reference evidence="2" key="1">
    <citation type="submission" date="2022-11" db="UniProtKB">
        <authorList>
            <consortium name="WormBaseParasite"/>
        </authorList>
    </citation>
    <scope>IDENTIFICATION</scope>
</reference>
<protein>
    <submittedName>
        <fullName evidence="2">PARP catalytic domain-containing protein</fullName>
    </submittedName>
</protein>
<accession>A0A915ETS3</accession>
<name>A0A915ETS3_9BILA</name>